<accession>Q4S6I7</accession>
<organism evidence="2">
    <name type="scientific">Tetraodon nigroviridis</name>
    <name type="common">Spotted green pufferfish</name>
    <name type="synonym">Chelonodon nigroviridis</name>
    <dbReference type="NCBI Taxonomy" id="99883"/>
    <lineage>
        <taxon>Eukaryota</taxon>
        <taxon>Metazoa</taxon>
        <taxon>Chordata</taxon>
        <taxon>Craniata</taxon>
        <taxon>Vertebrata</taxon>
        <taxon>Euteleostomi</taxon>
        <taxon>Actinopterygii</taxon>
        <taxon>Neopterygii</taxon>
        <taxon>Teleostei</taxon>
        <taxon>Neoteleostei</taxon>
        <taxon>Acanthomorphata</taxon>
        <taxon>Eupercaria</taxon>
        <taxon>Tetraodontiformes</taxon>
        <taxon>Tetradontoidea</taxon>
        <taxon>Tetraodontidae</taxon>
        <taxon>Tetraodon</taxon>
    </lineage>
</organism>
<protein>
    <submittedName>
        <fullName evidence="2">(spotted green pufferfish) hypothetical protein</fullName>
    </submittedName>
</protein>
<feature type="region of interest" description="Disordered" evidence="1">
    <location>
        <begin position="1"/>
        <end position="35"/>
    </location>
</feature>
<evidence type="ECO:0000256" key="1">
    <source>
        <dbReference type="SAM" id="MobiDB-lite"/>
    </source>
</evidence>
<dbReference type="KEGG" id="tng:GSTEN00023266G001"/>
<comment type="caution">
    <text evidence="2">The sequence shown here is derived from an EMBL/GenBank/DDBJ whole genome shotgun (WGS) entry which is preliminary data.</text>
</comment>
<reference evidence="2" key="1">
    <citation type="journal article" date="2004" name="Nature">
        <title>Genome duplication in the teleost fish Tetraodon nigroviridis reveals the early vertebrate proto-karyotype.</title>
        <authorList>
            <person name="Jaillon O."/>
            <person name="Aury J.-M."/>
            <person name="Brunet F."/>
            <person name="Petit J.-L."/>
            <person name="Stange-Thomann N."/>
            <person name="Mauceli E."/>
            <person name="Bouneau L."/>
            <person name="Fischer C."/>
            <person name="Ozouf-Costaz C."/>
            <person name="Bernot A."/>
            <person name="Nicaud S."/>
            <person name="Jaffe D."/>
            <person name="Fisher S."/>
            <person name="Lutfalla G."/>
            <person name="Dossat C."/>
            <person name="Segurens B."/>
            <person name="Dasilva C."/>
            <person name="Salanoubat M."/>
            <person name="Levy M."/>
            <person name="Boudet N."/>
            <person name="Castellano S."/>
            <person name="Anthouard V."/>
            <person name="Jubin C."/>
            <person name="Castelli V."/>
            <person name="Katinka M."/>
            <person name="Vacherie B."/>
            <person name="Biemont C."/>
            <person name="Skalli Z."/>
            <person name="Cattolico L."/>
            <person name="Poulain J."/>
            <person name="De Berardinis V."/>
            <person name="Cruaud C."/>
            <person name="Duprat S."/>
            <person name="Brottier P."/>
            <person name="Coutanceau J.-P."/>
            <person name="Gouzy J."/>
            <person name="Parra G."/>
            <person name="Lardier G."/>
            <person name="Chapple C."/>
            <person name="McKernan K.J."/>
            <person name="McEwan P."/>
            <person name="Bosak S."/>
            <person name="Kellis M."/>
            <person name="Volff J.-N."/>
            <person name="Guigo R."/>
            <person name="Zody M.C."/>
            <person name="Mesirov J."/>
            <person name="Lindblad-Toh K."/>
            <person name="Birren B."/>
            <person name="Nusbaum C."/>
            <person name="Kahn D."/>
            <person name="Robinson-Rechavi M."/>
            <person name="Laudet V."/>
            <person name="Schachter V."/>
            <person name="Quetier F."/>
            <person name="Saurin W."/>
            <person name="Scarpelli C."/>
            <person name="Wincker P."/>
            <person name="Lander E.S."/>
            <person name="Weissenbach J."/>
            <person name="Roest Crollius H."/>
        </authorList>
    </citation>
    <scope>NUCLEOTIDE SEQUENCE [LARGE SCALE GENOMIC DNA]</scope>
</reference>
<gene>
    <name evidence="2" type="ORF">GSTENG00023266001</name>
</gene>
<sequence>MIGSGAGGKEEQAGPAPSLGYSPTHNPAQPCLILPTSGSSCPALPRLVKTDLSWKGELNLESDACLLAMNRGIDMAQQLSHPTQPQSLRTNSGRGNWQRKRGIGYANGPGLRQKGVNGAPQC</sequence>
<evidence type="ECO:0000313" key="2">
    <source>
        <dbReference type="EMBL" id="CAG03745.1"/>
    </source>
</evidence>
<reference evidence="2" key="2">
    <citation type="submission" date="2004-02" db="EMBL/GenBank/DDBJ databases">
        <authorList>
            <consortium name="Genoscope"/>
            <consortium name="Whitehead Institute Centre for Genome Research"/>
        </authorList>
    </citation>
    <scope>NUCLEOTIDE SEQUENCE</scope>
</reference>
<dbReference type="EMBL" id="CAAE01014725">
    <property type="protein sequence ID" value="CAG03745.1"/>
    <property type="molecule type" value="Genomic_DNA"/>
</dbReference>
<name>Q4S6I7_TETNG</name>
<feature type="compositionally biased region" description="Polar residues" evidence="1">
    <location>
        <begin position="79"/>
        <end position="95"/>
    </location>
</feature>
<feature type="region of interest" description="Disordered" evidence="1">
    <location>
        <begin position="79"/>
        <end position="122"/>
    </location>
</feature>
<proteinExistence type="predicted"/>
<dbReference type="AlphaFoldDB" id="Q4S6I7"/>